<proteinExistence type="predicted"/>
<organism evidence="2 3">
    <name type="scientific">Parasulfuritortus cantonensis</name>
    <dbReference type="NCBI Taxonomy" id="2528202"/>
    <lineage>
        <taxon>Bacteria</taxon>
        <taxon>Pseudomonadati</taxon>
        <taxon>Pseudomonadota</taxon>
        <taxon>Betaproteobacteria</taxon>
        <taxon>Nitrosomonadales</taxon>
        <taxon>Thiobacillaceae</taxon>
        <taxon>Parasulfuritortus</taxon>
    </lineage>
</organism>
<gene>
    <name evidence="2" type="ORF">EZJ19_04495</name>
</gene>
<dbReference type="Proteomes" id="UP000295443">
    <property type="component" value="Unassembled WGS sequence"/>
</dbReference>
<dbReference type="GO" id="GO:0007165">
    <property type="term" value="P:signal transduction"/>
    <property type="evidence" value="ECO:0007669"/>
    <property type="project" value="InterPro"/>
</dbReference>
<reference evidence="2 3" key="1">
    <citation type="submission" date="2019-03" db="EMBL/GenBank/DDBJ databases">
        <title>Genome sequence of Thiobacillaceae bacterium LSR1, a sulfur-oxidizing bacterium isolated from freshwater sediment.</title>
        <authorList>
            <person name="Li S."/>
        </authorList>
    </citation>
    <scope>NUCLEOTIDE SEQUENCE [LARGE SCALE GENOMIC DNA]</scope>
    <source>
        <strain evidence="2 3">LSR1</strain>
    </source>
</reference>
<dbReference type="GO" id="GO:0006935">
    <property type="term" value="P:chemotaxis"/>
    <property type="evidence" value="ECO:0007669"/>
    <property type="project" value="InterPro"/>
</dbReference>
<dbReference type="OrthoDB" id="5298045at2"/>
<comment type="caution">
    <text evidence="2">The sequence shown here is derived from an EMBL/GenBank/DDBJ whole genome shotgun (WGS) entry which is preliminary data.</text>
</comment>
<dbReference type="AlphaFoldDB" id="A0A4R1BIU3"/>
<accession>A0A4R1BIU3</accession>
<dbReference type="SUPFAM" id="SSF50341">
    <property type="entry name" value="CheW-like"/>
    <property type="match status" value="1"/>
</dbReference>
<dbReference type="InterPro" id="IPR002545">
    <property type="entry name" value="CheW-lke_dom"/>
</dbReference>
<dbReference type="Gene3D" id="2.40.50.180">
    <property type="entry name" value="CheA-289, Domain 4"/>
    <property type="match status" value="1"/>
</dbReference>
<name>A0A4R1BIU3_9PROT</name>
<dbReference type="PROSITE" id="PS50851">
    <property type="entry name" value="CHEW"/>
    <property type="match status" value="1"/>
</dbReference>
<evidence type="ECO:0000259" key="1">
    <source>
        <dbReference type="PROSITE" id="PS50851"/>
    </source>
</evidence>
<feature type="domain" description="CheW-like" evidence="1">
    <location>
        <begin position="27"/>
        <end position="165"/>
    </location>
</feature>
<evidence type="ECO:0000313" key="3">
    <source>
        <dbReference type="Proteomes" id="UP000295443"/>
    </source>
</evidence>
<dbReference type="EMBL" id="SJZB01000014">
    <property type="protein sequence ID" value="TCJ17216.1"/>
    <property type="molecule type" value="Genomic_DNA"/>
</dbReference>
<dbReference type="RefSeq" id="WP_131445099.1">
    <property type="nucleotide sequence ID" value="NZ_SJZB01000014.1"/>
</dbReference>
<keyword evidence="3" id="KW-1185">Reference proteome</keyword>
<protein>
    <submittedName>
        <fullName evidence="2">Chemotaxis protein CheW</fullName>
    </submittedName>
</protein>
<dbReference type="InterPro" id="IPR036061">
    <property type="entry name" value="CheW-like_dom_sf"/>
</dbReference>
<sequence>MEERLNLREFQSRLAERLKASAEQTGEAAKLGFLAGGRYWLTALDQVSEVVTVTRLARTPWTRPWFLGVAGVRGTIYGCTDLAAFLGLASAETPDEVRLLLANPRFGAHAAFRVDQALGLRNSADMERIPRADDDAPWLLTRFRDGDGTEWTEIALEGMLAEPRFLRVA</sequence>
<dbReference type="Pfam" id="PF01584">
    <property type="entry name" value="CheW"/>
    <property type="match status" value="1"/>
</dbReference>
<dbReference type="SMART" id="SM00260">
    <property type="entry name" value="CheW"/>
    <property type="match status" value="1"/>
</dbReference>
<evidence type="ECO:0000313" key="2">
    <source>
        <dbReference type="EMBL" id="TCJ17216.1"/>
    </source>
</evidence>